<keyword evidence="2" id="KW-1185">Reference proteome</keyword>
<comment type="caution">
    <text evidence="1">The sequence shown here is derived from an EMBL/GenBank/DDBJ whole genome shotgun (WGS) entry which is preliminary data.</text>
</comment>
<gene>
    <name evidence="1" type="ORF">E2C01_043789</name>
</gene>
<accession>A0A5B7FTV5</accession>
<protein>
    <submittedName>
        <fullName evidence="1">Uncharacterized protein</fullName>
    </submittedName>
</protein>
<evidence type="ECO:0000313" key="1">
    <source>
        <dbReference type="EMBL" id="MPC49972.1"/>
    </source>
</evidence>
<evidence type="ECO:0000313" key="2">
    <source>
        <dbReference type="Proteomes" id="UP000324222"/>
    </source>
</evidence>
<reference evidence="1 2" key="1">
    <citation type="submission" date="2019-05" db="EMBL/GenBank/DDBJ databases">
        <title>Another draft genome of Portunus trituberculatus and its Hox gene families provides insights of decapod evolution.</title>
        <authorList>
            <person name="Jeong J.-H."/>
            <person name="Song I."/>
            <person name="Kim S."/>
            <person name="Choi T."/>
            <person name="Kim D."/>
            <person name="Ryu S."/>
            <person name="Kim W."/>
        </authorList>
    </citation>
    <scope>NUCLEOTIDE SEQUENCE [LARGE SCALE GENOMIC DNA]</scope>
    <source>
        <tissue evidence="1">Muscle</tissue>
    </source>
</reference>
<dbReference type="AlphaFoldDB" id="A0A5B7FTV5"/>
<proteinExistence type="predicted"/>
<dbReference type="Proteomes" id="UP000324222">
    <property type="component" value="Unassembled WGS sequence"/>
</dbReference>
<dbReference type="EMBL" id="VSRR010009209">
    <property type="protein sequence ID" value="MPC49972.1"/>
    <property type="molecule type" value="Genomic_DNA"/>
</dbReference>
<sequence length="119" mass="12707">MMREVRRIRGCHGEVRQGNASTDTIVSFGLGNEVSTAGARGGLSLKLQPLVPPLSMILPLNSPRCVSCVLLREASKAREHEVAMRASLLTPPSGEGERTSIVSTMAGLTSVEDQPRVKP</sequence>
<organism evidence="1 2">
    <name type="scientific">Portunus trituberculatus</name>
    <name type="common">Swimming crab</name>
    <name type="synonym">Neptunus trituberculatus</name>
    <dbReference type="NCBI Taxonomy" id="210409"/>
    <lineage>
        <taxon>Eukaryota</taxon>
        <taxon>Metazoa</taxon>
        <taxon>Ecdysozoa</taxon>
        <taxon>Arthropoda</taxon>
        <taxon>Crustacea</taxon>
        <taxon>Multicrustacea</taxon>
        <taxon>Malacostraca</taxon>
        <taxon>Eumalacostraca</taxon>
        <taxon>Eucarida</taxon>
        <taxon>Decapoda</taxon>
        <taxon>Pleocyemata</taxon>
        <taxon>Brachyura</taxon>
        <taxon>Eubrachyura</taxon>
        <taxon>Portunoidea</taxon>
        <taxon>Portunidae</taxon>
        <taxon>Portuninae</taxon>
        <taxon>Portunus</taxon>
    </lineage>
</organism>
<name>A0A5B7FTV5_PORTR</name>